<dbReference type="Proteomes" id="UP000807469">
    <property type="component" value="Unassembled WGS sequence"/>
</dbReference>
<dbReference type="InterPro" id="IPR038322">
    <property type="entry name" value="Pex19_C_sf"/>
</dbReference>
<dbReference type="Pfam" id="PF04614">
    <property type="entry name" value="Pex19"/>
    <property type="match status" value="1"/>
</dbReference>
<evidence type="ECO:0000256" key="1">
    <source>
        <dbReference type="SAM" id="MobiDB-lite"/>
    </source>
</evidence>
<keyword evidence="3" id="KW-1185">Reference proteome</keyword>
<dbReference type="PANTHER" id="PTHR12774">
    <property type="entry name" value="PEROXISOMAL BIOGENESIS FACTOR 19"/>
    <property type="match status" value="1"/>
</dbReference>
<name>A0A9P6CWE0_9AGAR</name>
<dbReference type="PANTHER" id="PTHR12774:SF2">
    <property type="entry name" value="PEROXISOMAL BIOGENESIS FACTOR 19"/>
    <property type="match status" value="1"/>
</dbReference>
<dbReference type="OrthoDB" id="21292at2759"/>
<protein>
    <submittedName>
        <fullName evidence="2">Pex19-domain-containing protein</fullName>
    </submittedName>
</protein>
<dbReference type="InterPro" id="IPR006708">
    <property type="entry name" value="Pex19"/>
</dbReference>
<dbReference type="EMBL" id="MU155174">
    <property type="protein sequence ID" value="KAF9481747.1"/>
    <property type="molecule type" value="Genomic_DNA"/>
</dbReference>
<dbReference type="GO" id="GO:0045046">
    <property type="term" value="P:protein import into peroxisome membrane"/>
    <property type="evidence" value="ECO:0007669"/>
    <property type="project" value="TreeGrafter"/>
</dbReference>
<feature type="compositionally biased region" description="Acidic residues" evidence="1">
    <location>
        <begin position="16"/>
        <end position="26"/>
    </location>
</feature>
<dbReference type="Gene3D" id="1.20.120.900">
    <property type="entry name" value="Pex19, mPTS binding domain"/>
    <property type="match status" value="1"/>
</dbReference>
<gene>
    <name evidence="2" type="ORF">BDN70DRAFT_875879</name>
</gene>
<dbReference type="AlphaFoldDB" id="A0A9P6CWE0"/>
<feature type="region of interest" description="Disordered" evidence="1">
    <location>
        <begin position="159"/>
        <end position="215"/>
    </location>
</feature>
<proteinExistence type="predicted"/>
<accession>A0A9P6CWE0</accession>
<evidence type="ECO:0000313" key="3">
    <source>
        <dbReference type="Proteomes" id="UP000807469"/>
    </source>
</evidence>
<evidence type="ECO:0000313" key="2">
    <source>
        <dbReference type="EMBL" id="KAF9481747.1"/>
    </source>
</evidence>
<dbReference type="GO" id="GO:0005778">
    <property type="term" value="C:peroxisomal membrane"/>
    <property type="evidence" value="ECO:0007669"/>
    <property type="project" value="TreeGrafter"/>
</dbReference>
<feature type="compositionally biased region" description="Polar residues" evidence="1">
    <location>
        <begin position="29"/>
        <end position="42"/>
    </location>
</feature>
<reference evidence="2" key="1">
    <citation type="submission" date="2020-11" db="EMBL/GenBank/DDBJ databases">
        <authorList>
            <consortium name="DOE Joint Genome Institute"/>
            <person name="Ahrendt S."/>
            <person name="Riley R."/>
            <person name="Andreopoulos W."/>
            <person name="Labutti K."/>
            <person name="Pangilinan J."/>
            <person name="Ruiz-Duenas F.J."/>
            <person name="Barrasa J.M."/>
            <person name="Sanchez-Garcia M."/>
            <person name="Camarero S."/>
            <person name="Miyauchi S."/>
            <person name="Serrano A."/>
            <person name="Linde D."/>
            <person name="Babiker R."/>
            <person name="Drula E."/>
            <person name="Ayuso-Fernandez I."/>
            <person name="Pacheco R."/>
            <person name="Padilla G."/>
            <person name="Ferreira P."/>
            <person name="Barriuso J."/>
            <person name="Kellner H."/>
            <person name="Castanera R."/>
            <person name="Alfaro M."/>
            <person name="Ramirez L."/>
            <person name="Pisabarro A.G."/>
            <person name="Kuo A."/>
            <person name="Tritt A."/>
            <person name="Lipzen A."/>
            <person name="He G."/>
            <person name="Yan M."/>
            <person name="Ng V."/>
            <person name="Cullen D."/>
            <person name="Martin F."/>
            <person name="Rosso M.-N."/>
            <person name="Henrissat B."/>
            <person name="Hibbett D."/>
            <person name="Martinez A.T."/>
            <person name="Grigoriev I.V."/>
        </authorList>
    </citation>
    <scope>NUCLEOTIDE SEQUENCE</scope>
    <source>
        <strain evidence="2">CIRM-BRFM 674</strain>
    </source>
</reference>
<dbReference type="GO" id="GO:0033328">
    <property type="term" value="F:peroxisome membrane targeting sequence binding"/>
    <property type="evidence" value="ECO:0007669"/>
    <property type="project" value="TreeGrafter"/>
</dbReference>
<organism evidence="2 3">
    <name type="scientific">Pholiota conissans</name>
    <dbReference type="NCBI Taxonomy" id="109636"/>
    <lineage>
        <taxon>Eukaryota</taxon>
        <taxon>Fungi</taxon>
        <taxon>Dikarya</taxon>
        <taxon>Basidiomycota</taxon>
        <taxon>Agaricomycotina</taxon>
        <taxon>Agaricomycetes</taxon>
        <taxon>Agaricomycetidae</taxon>
        <taxon>Agaricales</taxon>
        <taxon>Agaricineae</taxon>
        <taxon>Strophariaceae</taxon>
        <taxon>Pholiota</taxon>
    </lineage>
</organism>
<feature type="region of interest" description="Disordered" evidence="1">
    <location>
        <begin position="1"/>
        <end position="89"/>
    </location>
</feature>
<sequence length="355" mass="37141">MSASTTKPTLDKVNTDPEDDLDDLDDVLSQFNPGQTTSPTQVPASPLAPAAPPPTAAGTGTFGRPRTNTRVDGPPQSIPGSGSYLGLGTAEETDEDALSLEFTKELAKGMENLMREIAGEAGVPDAGSEEVTEEERARAFKAAWEAMLVEGMDGNLGEGGLDGLAQPSGAAKSKEGTTGTGGFQDKIKQAMDKMKESESKMQGAAGGSNTTPTPESLEALLQSLGDLGLGEGGEDETELAGLLETMMGQLMSKEVLYEPLKELADGFPGYLEKPPAPLSTEDRTRYESQLVCVKKIIAVFEKTTYSDSNPVDNKQIVDLMGEMQTYGTPPTEIMGSLPPGLEGPGGLASEDCTIA</sequence>
<feature type="compositionally biased region" description="Basic and acidic residues" evidence="1">
    <location>
        <begin position="185"/>
        <end position="199"/>
    </location>
</feature>
<comment type="caution">
    <text evidence="2">The sequence shown here is derived from an EMBL/GenBank/DDBJ whole genome shotgun (WGS) entry which is preliminary data.</text>
</comment>